<dbReference type="GO" id="GO:0008270">
    <property type="term" value="F:zinc ion binding"/>
    <property type="evidence" value="ECO:0007669"/>
    <property type="project" value="UniProtKB-KW"/>
</dbReference>
<evidence type="ECO:0000313" key="6">
    <source>
        <dbReference type="EMBL" id="KAG5551421.1"/>
    </source>
</evidence>
<dbReference type="PROSITE" id="PS50089">
    <property type="entry name" value="ZF_RING_2"/>
    <property type="match status" value="1"/>
</dbReference>
<feature type="domain" description="RING-type" evidence="5">
    <location>
        <begin position="95"/>
        <end position="137"/>
    </location>
</feature>
<evidence type="ECO:0000256" key="1">
    <source>
        <dbReference type="ARBA" id="ARBA00022723"/>
    </source>
</evidence>
<evidence type="ECO:0000256" key="4">
    <source>
        <dbReference type="PROSITE-ProRule" id="PRU00175"/>
    </source>
</evidence>
<keyword evidence="2 4" id="KW-0863">Zinc-finger</keyword>
<accession>A0AAV6KFW3</accession>
<evidence type="ECO:0000313" key="7">
    <source>
        <dbReference type="Proteomes" id="UP000823749"/>
    </source>
</evidence>
<dbReference type="InterPro" id="IPR044249">
    <property type="entry name" value="XERICO-like"/>
</dbReference>
<organism evidence="6 7">
    <name type="scientific">Rhododendron griersonianum</name>
    <dbReference type="NCBI Taxonomy" id="479676"/>
    <lineage>
        <taxon>Eukaryota</taxon>
        <taxon>Viridiplantae</taxon>
        <taxon>Streptophyta</taxon>
        <taxon>Embryophyta</taxon>
        <taxon>Tracheophyta</taxon>
        <taxon>Spermatophyta</taxon>
        <taxon>Magnoliopsida</taxon>
        <taxon>eudicotyledons</taxon>
        <taxon>Gunneridae</taxon>
        <taxon>Pentapetalae</taxon>
        <taxon>asterids</taxon>
        <taxon>Ericales</taxon>
        <taxon>Ericaceae</taxon>
        <taxon>Ericoideae</taxon>
        <taxon>Rhodoreae</taxon>
        <taxon>Rhododendron</taxon>
    </lineage>
</organism>
<evidence type="ECO:0000256" key="2">
    <source>
        <dbReference type="ARBA" id="ARBA00022771"/>
    </source>
</evidence>
<proteinExistence type="predicted"/>
<dbReference type="InterPro" id="IPR013083">
    <property type="entry name" value="Znf_RING/FYVE/PHD"/>
</dbReference>
<dbReference type="InterPro" id="IPR011016">
    <property type="entry name" value="Znf_RING-CH"/>
</dbReference>
<dbReference type="Pfam" id="PF13639">
    <property type="entry name" value="zf-RING_2"/>
    <property type="match status" value="1"/>
</dbReference>
<gene>
    <name evidence="6" type="ORF">RHGRI_009741</name>
</gene>
<dbReference type="SUPFAM" id="SSF57850">
    <property type="entry name" value="RING/U-box"/>
    <property type="match status" value="1"/>
</dbReference>
<keyword evidence="7" id="KW-1185">Reference proteome</keyword>
<protein>
    <recommendedName>
        <fullName evidence="5">RING-type domain-containing protein</fullName>
    </recommendedName>
</protein>
<dbReference type="PANTHER" id="PTHR47258">
    <property type="match status" value="1"/>
</dbReference>
<dbReference type="EMBL" id="JACTNZ010000004">
    <property type="protein sequence ID" value="KAG5551421.1"/>
    <property type="molecule type" value="Genomic_DNA"/>
</dbReference>
<evidence type="ECO:0000259" key="5">
    <source>
        <dbReference type="PROSITE" id="PS50089"/>
    </source>
</evidence>
<keyword evidence="3" id="KW-0862">Zinc</keyword>
<dbReference type="SMART" id="SM00744">
    <property type="entry name" value="RINGv"/>
    <property type="match status" value="1"/>
</dbReference>
<dbReference type="Gene3D" id="3.30.40.10">
    <property type="entry name" value="Zinc/RING finger domain, C3HC4 (zinc finger)"/>
    <property type="match status" value="1"/>
</dbReference>
<dbReference type="InterPro" id="IPR001841">
    <property type="entry name" value="Znf_RING"/>
</dbReference>
<dbReference type="SMART" id="SM00184">
    <property type="entry name" value="RING"/>
    <property type="match status" value="1"/>
</dbReference>
<dbReference type="CDD" id="cd23121">
    <property type="entry name" value="RING-H2_RHA1-like"/>
    <property type="match status" value="1"/>
</dbReference>
<dbReference type="PANTHER" id="PTHR47258:SF1">
    <property type="entry name" value="E3 UBIQUITIN-PROTEIN LIGASE XERICO-RELATED"/>
    <property type="match status" value="1"/>
</dbReference>
<comment type="caution">
    <text evidence="6">The sequence shown here is derived from an EMBL/GenBank/DDBJ whole genome shotgun (WGS) entry which is preliminary data.</text>
</comment>
<dbReference type="Proteomes" id="UP000823749">
    <property type="component" value="Chromosome 4"/>
</dbReference>
<name>A0AAV6KFW3_9ERIC</name>
<evidence type="ECO:0000256" key="3">
    <source>
        <dbReference type="ARBA" id="ARBA00022833"/>
    </source>
</evidence>
<dbReference type="AlphaFoldDB" id="A0AAV6KFW3"/>
<reference evidence="6" key="1">
    <citation type="submission" date="2020-08" db="EMBL/GenBank/DDBJ databases">
        <title>Plant Genome Project.</title>
        <authorList>
            <person name="Zhang R.-G."/>
        </authorList>
    </citation>
    <scope>NUCLEOTIDE SEQUENCE</scope>
    <source>
        <strain evidence="6">WSP0</strain>
        <tissue evidence="6">Leaf</tissue>
    </source>
</reference>
<sequence>MGLPPYPTPADGGVLCVILVNTAISISIVRDIVLSALHVVGIRIAPWEEYSNEHPSDFNECRGSPSETYMEEFRSRTPAVRFDSVCKSRRPEPECSVCLTEFEPNAEINDLPCGHLFHKNCLEKWLRYWNVTCPLCRTPSSEPTEPYADSFAPTEMLLRVRPELRWYRQRKDPAWVVGEQRQLYFTLEALRRVVGDDGDEDDTNVVFFTSSRFIFGTTIFLSRGDSAIVCSGLS</sequence>
<keyword evidence="1" id="KW-0479">Metal-binding</keyword>